<dbReference type="AlphaFoldDB" id="W9RR39"/>
<feature type="compositionally biased region" description="Polar residues" evidence="1">
    <location>
        <begin position="1"/>
        <end position="11"/>
    </location>
</feature>
<keyword evidence="3" id="KW-1185">Reference proteome</keyword>
<accession>W9RR39</accession>
<dbReference type="EMBL" id="KE345474">
    <property type="protein sequence ID" value="EXC04480.1"/>
    <property type="molecule type" value="Genomic_DNA"/>
</dbReference>
<feature type="region of interest" description="Disordered" evidence="1">
    <location>
        <begin position="1"/>
        <end position="67"/>
    </location>
</feature>
<name>W9RR39_9ROSA</name>
<dbReference type="KEGG" id="mnt:21402032"/>
<organism evidence="2 3">
    <name type="scientific">Morus notabilis</name>
    <dbReference type="NCBI Taxonomy" id="981085"/>
    <lineage>
        <taxon>Eukaryota</taxon>
        <taxon>Viridiplantae</taxon>
        <taxon>Streptophyta</taxon>
        <taxon>Embryophyta</taxon>
        <taxon>Tracheophyta</taxon>
        <taxon>Spermatophyta</taxon>
        <taxon>Magnoliopsida</taxon>
        <taxon>eudicotyledons</taxon>
        <taxon>Gunneridae</taxon>
        <taxon>Pentapetalae</taxon>
        <taxon>rosids</taxon>
        <taxon>fabids</taxon>
        <taxon>Rosales</taxon>
        <taxon>Moraceae</taxon>
        <taxon>Moreae</taxon>
        <taxon>Morus</taxon>
    </lineage>
</organism>
<dbReference type="Proteomes" id="UP000030645">
    <property type="component" value="Unassembled WGS sequence"/>
</dbReference>
<sequence length="67" mass="7572">MPVMFSRTQSFDDSEVPSEHSQQWLMPGHERSKANNTSNQSHVEESLPVDHSQPTTSGESETTQTRQ</sequence>
<feature type="compositionally biased region" description="Polar residues" evidence="1">
    <location>
        <begin position="52"/>
        <end position="67"/>
    </location>
</feature>
<reference evidence="2" key="1">
    <citation type="submission" date="2013-06" db="EMBL/GenBank/DDBJ databases">
        <title>Draft Genome Sequence of a Mulberry Tree, Morus notabilis C.K. Schn.</title>
        <authorList>
            <person name="He N."/>
            <person name="Zhao S."/>
        </authorList>
    </citation>
    <scope>NUCLEOTIDE SEQUENCE</scope>
</reference>
<evidence type="ECO:0000256" key="1">
    <source>
        <dbReference type="SAM" id="MobiDB-lite"/>
    </source>
</evidence>
<proteinExistence type="predicted"/>
<gene>
    <name evidence="2" type="ORF">L484_019078</name>
</gene>
<dbReference type="OrthoDB" id="8062037at2759"/>
<evidence type="ECO:0000313" key="2">
    <source>
        <dbReference type="EMBL" id="EXC04480.1"/>
    </source>
</evidence>
<protein>
    <submittedName>
        <fullName evidence="2">Uncharacterized protein</fullName>
    </submittedName>
</protein>
<evidence type="ECO:0000313" key="3">
    <source>
        <dbReference type="Proteomes" id="UP000030645"/>
    </source>
</evidence>